<reference evidence="5 6" key="1">
    <citation type="submission" date="2018-11" db="EMBL/GenBank/DDBJ databases">
        <title>Complete genome sequencing of the Actinobacteria Serinibacter sp. K3-2.</title>
        <authorList>
            <person name="Rakitin A.L."/>
            <person name="Beletsky A.V."/>
            <person name="Mardanov A.V."/>
            <person name="Ravin N.V."/>
            <person name="Gromova A.S."/>
            <person name="Filippova S.N."/>
            <person name="Gal'Chenko V.F."/>
        </authorList>
    </citation>
    <scope>NUCLEOTIDE SEQUENCE [LARGE SCALE GENOMIC DNA]</scope>
    <source>
        <strain evidence="5 6">K3-2</strain>
    </source>
</reference>
<feature type="domain" description="N-acetyltransferase" evidence="4">
    <location>
        <begin position="233"/>
        <end position="398"/>
    </location>
</feature>
<comment type="caution">
    <text evidence="5">The sequence shown here is derived from an EMBL/GenBank/DDBJ whole genome shotgun (WGS) entry which is preliminary data.</text>
</comment>
<dbReference type="SUPFAM" id="SSF55729">
    <property type="entry name" value="Acyl-CoA N-acyltransferases (Nat)"/>
    <property type="match status" value="1"/>
</dbReference>
<dbReference type="InterPro" id="IPR000182">
    <property type="entry name" value="GNAT_dom"/>
</dbReference>
<dbReference type="PANTHER" id="PTHR43877:SF2">
    <property type="entry name" value="AMINOALKYLPHOSPHONATE N-ACETYLTRANSFERASE-RELATED"/>
    <property type="match status" value="1"/>
</dbReference>
<evidence type="ECO:0000256" key="2">
    <source>
        <dbReference type="ARBA" id="ARBA00023315"/>
    </source>
</evidence>
<dbReference type="CDD" id="cd04301">
    <property type="entry name" value="NAT_SF"/>
    <property type="match status" value="1"/>
</dbReference>
<dbReference type="InterPro" id="IPR050832">
    <property type="entry name" value="Bact_Acetyltransf"/>
</dbReference>
<feature type="region of interest" description="Disordered" evidence="3">
    <location>
        <begin position="1"/>
        <end position="43"/>
    </location>
</feature>
<accession>A0A4Z1E1Y0</accession>
<dbReference type="InterPro" id="IPR016181">
    <property type="entry name" value="Acyl_CoA_acyltransferase"/>
</dbReference>
<dbReference type="PROSITE" id="PS51186">
    <property type="entry name" value="GNAT"/>
    <property type="match status" value="1"/>
</dbReference>
<dbReference type="Gene3D" id="3.40.630.30">
    <property type="match status" value="1"/>
</dbReference>
<dbReference type="GO" id="GO:0016747">
    <property type="term" value="F:acyltransferase activity, transferring groups other than amino-acyl groups"/>
    <property type="evidence" value="ECO:0007669"/>
    <property type="project" value="InterPro"/>
</dbReference>
<evidence type="ECO:0000256" key="3">
    <source>
        <dbReference type="SAM" id="MobiDB-lite"/>
    </source>
</evidence>
<evidence type="ECO:0000256" key="1">
    <source>
        <dbReference type="ARBA" id="ARBA00022679"/>
    </source>
</evidence>
<keyword evidence="6" id="KW-1185">Reference proteome</keyword>
<keyword evidence="2" id="KW-0012">Acyltransferase</keyword>
<dbReference type="Pfam" id="PF00583">
    <property type="entry name" value="Acetyltransf_1"/>
    <property type="match status" value="1"/>
</dbReference>
<gene>
    <name evidence="5" type="ORF">SERN_2275</name>
</gene>
<protein>
    <recommendedName>
        <fullName evidence="4">N-acetyltransferase domain-containing protein</fullName>
    </recommendedName>
</protein>
<name>A0A4Z1E1Y0_9MICO</name>
<proteinExistence type="predicted"/>
<organism evidence="5 6">
    <name type="scientific">Serinibacter arcticus</name>
    <dbReference type="NCBI Taxonomy" id="1655435"/>
    <lineage>
        <taxon>Bacteria</taxon>
        <taxon>Bacillati</taxon>
        <taxon>Actinomycetota</taxon>
        <taxon>Actinomycetes</taxon>
        <taxon>Micrococcales</taxon>
        <taxon>Beutenbergiaceae</taxon>
        <taxon>Serinibacter</taxon>
    </lineage>
</organism>
<sequence>MTTSRTSEKISTGPADDGNPATDGTGDDVPTVSRFAREPGDLPTDLASDVADALTALPTGWDLSRPDGEDPAVLASLTALLRDHEEHGRGWPGADEAVVAAEVGPEAERTRANVVLVDGDGAVRAWGSVHDRAGGRMLLIHVVARDLVPDVADAASRVLVAWAVAQAATVGRARGLTVQQIDTGAFAADERQHAWLGGSGFQLARTWWQMSRAASPEDAALVPDPTSWERRGVRFRLVRREGDGLPHPGDLRDVHAVLESAFADHFNSWEETFEEFLHRLREDPGHRWDHWWLAELIDDGEARPVGALVATVSESGQGSTDPDGSYVSYLGVLEAARGRGVAKGLLHSVAADAVARGRDRVALEVDADSPTGADGLYRALGWELRYTTQSWHRDVPVG</sequence>
<keyword evidence="1" id="KW-0808">Transferase</keyword>
<evidence type="ECO:0000259" key="4">
    <source>
        <dbReference type="PROSITE" id="PS51186"/>
    </source>
</evidence>
<dbReference type="EMBL" id="RHPJ01000003">
    <property type="protein sequence ID" value="TGO04682.1"/>
    <property type="molecule type" value="Genomic_DNA"/>
</dbReference>
<dbReference type="PANTHER" id="PTHR43877">
    <property type="entry name" value="AMINOALKYLPHOSPHONATE N-ACETYLTRANSFERASE-RELATED-RELATED"/>
    <property type="match status" value="1"/>
</dbReference>
<dbReference type="RefSeq" id="WP_233251638.1">
    <property type="nucleotide sequence ID" value="NZ_RHPJ01000003.1"/>
</dbReference>
<evidence type="ECO:0000313" key="6">
    <source>
        <dbReference type="Proteomes" id="UP000297318"/>
    </source>
</evidence>
<evidence type="ECO:0000313" key="5">
    <source>
        <dbReference type="EMBL" id="TGO04682.1"/>
    </source>
</evidence>
<dbReference type="Proteomes" id="UP000297318">
    <property type="component" value="Unassembled WGS sequence"/>
</dbReference>
<dbReference type="AlphaFoldDB" id="A0A4Z1E1Y0"/>